<dbReference type="GO" id="GO:0051666">
    <property type="term" value="P:actin cortical patch localization"/>
    <property type="evidence" value="ECO:0007669"/>
    <property type="project" value="InterPro"/>
</dbReference>
<accession>A0A0D0AAA1</accession>
<dbReference type="SMART" id="SM00326">
    <property type="entry name" value="SH3"/>
    <property type="match status" value="1"/>
</dbReference>
<sequence>MAIPSEHQAAVLLAHVASQMQLNVAFLESQNYLSAQDAATMKEIITRLPVSNNVVVKAETNVRVVPPTSTAVRTVPSLPEKAELSRAEAVPVRARALWAYNEDGAEPNDLSFAAGETVEIVSETNEDWWLGRARGREALFPANYVEKVAHDSKAAPAGVTAYRPFGAALHGTDTPPPAGNGVNSIGLQESTGKTESKNRFGKYKSTVAQSAAGGLGFGAGAAVGGGLVRAIF</sequence>
<keyword evidence="6" id="KW-1185">Reference proteome</keyword>
<dbReference type="SUPFAM" id="SSF50044">
    <property type="entry name" value="SH3-domain"/>
    <property type="match status" value="1"/>
</dbReference>
<reference evidence="5 6" key="1">
    <citation type="submission" date="2014-04" db="EMBL/GenBank/DDBJ databases">
        <authorList>
            <consortium name="DOE Joint Genome Institute"/>
            <person name="Kuo A."/>
            <person name="Kohler A."/>
            <person name="Costa M.D."/>
            <person name="Nagy L.G."/>
            <person name="Floudas D."/>
            <person name="Copeland A."/>
            <person name="Barry K.W."/>
            <person name="Cichocki N."/>
            <person name="Veneault-Fourrey C."/>
            <person name="LaButti K."/>
            <person name="Lindquist E.A."/>
            <person name="Lipzen A."/>
            <person name="Lundell T."/>
            <person name="Morin E."/>
            <person name="Murat C."/>
            <person name="Sun H."/>
            <person name="Tunlid A."/>
            <person name="Henrissat B."/>
            <person name="Grigoriev I.V."/>
            <person name="Hibbett D.S."/>
            <person name="Martin F."/>
            <person name="Nordberg H.P."/>
            <person name="Cantor M.N."/>
            <person name="Hua S.X."/>
        </authorList>
    </citation>
    <scope>NUCLEOTIDE SEQUENCE [LARGE SCALE GENOMIC DNA]</scope>
    <source>
        <strain evidence="5 6">441</strain>
    </source>
</reference>
<dbReference type="PANTHER" id="PTHR47174">
    <property type="entry name" value="BRIDGING INTEGRATOR 3"/>
    <property type="match status" value="1"/>
</dbReference>
<dbReference type="AlphaFoldDB" id="A0A0D0AAA1"/>
<dbReference type="PRINTS" id="PR00452">
    <property type="entry name" value="SH3DOMAIN"/>
</dbReference>
<organism evidence="5 6">
    <name type="scientific">Pisolithus microcarpus 441</name>
    <dbReference type="NCBI Taxonomy" id="765257"/>
    <lineage>
        <taxon>Eukaryota</taxon>
        <taxon>Fungi</taxon>
        <taxon>Dikarya</taxon>
        <taxon>Basidiomycota</taxon>
        <taxon>Agaricomycotina</taxon>
        <taxon>Agaricomycetes</taxon>
        <taxon>Agaricomycetidae</taxon>
        <taxon>Boletales</taxon>
        <taxon>Sclerodermatineae</taxon>
        <taxon>Pisolithaceae</taxon>
        <taxon>Pisolithus</taxon>
    </lineage>
</organism>
<dbReference type="EMBL" id="KN833691">
    <property type="protein sequence ID" value="KIK28908.1"/>
    <property type="molecule type" value="Genomic_DNA"/>
</dbReference>
<reference evidence="6" key="2">
    <citation type="submission" date="2015-01" db="EMBL/GenBank/DDBJ databases">
        <title>Evolutionary Origins and Diversification of the Mycorrhizal Mutualists.</title>
        <authorList>
            <consortium name="DOE Joint Genome Institute"/>
            <consortium name="Mycorrhizal Genomics Consortium"/>
            <person name="Kohler A."/>
            <person name="Kuo A."/>
            <person name="Nagy L.G."/>
            <person name="Floudas D."/>
            <person name="Copeland A."/>
            <person name="Barry K.W."/>
            <person name="Cichocki N."/>
            <person name="Veneault-Fourrey C."/>
            <person name="LaButti K."/>
            <person name="Lindquist E.A."/>
            <person name="Lipzen A."/>
            <person name="Lundell T."/>
            <person name="Morin E."/>
            <person name="Murat C."/>
            <person name="Riley R."/>
            <person name="Ohm R."/>
            <person name="Sun H."/>
            <person name="Tunlid A."/>
            <person name="Henrissat B."/>
            <person name="Grigoriev I.V."/>
            <person name="Hibbett D.S."/>
            <person name="Martin F."/>
        </authorList>
    </citation>
    <scope>NUCLEOTIDE SEQUENCE [LARGE SCALE GENOMIC DNA]</scope>
    <source>
        <strain evidence="6">441</strain>
    </source>
</reference>
<dbReference type="GO" id="GO:0008289">
    <property type="term" value="F:lipid binding"/>
    <property type="evidence" value="ECO:0007669"/>
    <property type="project" value="TreeGrafter"/>
</dbReference>
<evidence type="ECO:0000256" key="1">
    <source>
        <dbReference type="ARBA" id="ARBA00022443"/>
    </source>
</evidence>
<dbReference type="OrthoDB" id="5983572at2759"/>
<dbReference type="Gene3D" id="2.30.30.40">
    <property type="entry name" value="SH3 Domains"/>
    <property type="match status" value="1"/>
</dbReference>
<feature type="region of interest" description="Disordered" evidence="3">
    <location>
        <begin position="175"/>
        <end position="198"/>
    </location>
</feature>
<feature type="domain" description="SH3" evidence="4">
    <location>
        <begin position="89"/>
        <end position="150"/>
    </location>
</feature>
<evidence type="ECO:0000313" key="5">
    <source>
        <dbReference type="EMBL" id="KIK28908.1"/>
    </source>
</evidence>
<dbReference type="Pfam" id="PF14604">
    <property type="entry name" value="SH3_9"/>
    <property type="match status" value="1"/>
</dbReference>
<dbReference type="PANTHER" id="PTHR47174:SF1">
    <property type="entry name" value="REDUCED VIABILITY UPON STARVATION PROTEIN 167"/>
    <property type="match status" value="1"/>
</dbReference>
<dbReference type="InterPro" id="IPR046982">
    <property type="entry name" value="BIN3/RVS161-like"/>
</dbReference>
<dbReference type="GO" id="GO:1990528">
    <property type="term" value="C:Rvs161p-Rvs167p complex"/>
    <property type="evidence" value="ECO:0007669"/>
    <property type="project" value="TreeGrafter"/>
</dbReference>
<gene>
    <name evidence="5" type="ORF">PISMIDRAFT_673172</name>
</gene>
<evidence type="ECO:0000256" key="3">
    <source>
        <dbReference type="SAM" id="MobiDB-lite"/>
    </source>
</evidence>
<dbReference type="HOGENOM" id="CLU_064552_0_0_1"/>
<dbReference type="InterPro" id="IPR001452">
    <property type="entry name" value="SH3_domain"/>
</dbReference>
<feature type="compositionally biased region" description="Polar residues" evidence="3">
    <location>
        <begin position="181"/>
        <end position="191"/>
    </location>
</feature>
<protein>
    <recommendedName>
        <fullName evidence="4">SH3 domain-containing protein</fullName>
    </recommendedName>
</protein>
<name>A0A0D0AAA1_9AGAM</name>
<dbReference type="GO" id="GO:0043332">
    <property type="term" value="C:mating projection tip"/>
    <property type="evidence" value="ECO:0007669"/>
    <property type="project" value="TreeGrafter"/>
</dbReference>
<dbReference type="InterPro" id="IPR036028">
    <property type="entry name" value="SH3-like_dom_sf"/>
</dbReference>
<dbReference type="GO" id="GO:0097320">
    <property type="term" value="P:plasma membrane tubulation"/>
    <property type="evidence" value="ECO:0007669"/>
    <property type="project" value="TreeGrafter"/>
</dbReference>
<keyword evidence="1 2" id="KW-0728">SH3 domain</keyword>
<evidence type="ECO:0000259" key="4">
    <source>
        <dbReference type="PROSITE" id="PS50002"/>
    </source>
</evidence>
<dbReference type="PROSITE" id="PS50002">
    <property type="entry name" value="SH3"/>
    <property type="match status" value="1"/>
</dbReference>
<dbReference type="GO" id="GO:0030479">
    <property type="term" value="C:actin cortical patch"/>
    <property type="evidence" value="ECO:0007669"/>
    <property type="project" value="TreeGrafter"/>
</dbReference>
<evidence type="ECO:0000313" key="6">
    <source>
        <dbReference type="Proteomes" id="UP000054018"/>
    </source>
</evidence>
<proteinExistence type="predicted"/>
<dbReference type="STRING" id="765257.A0A0D0AAA1"/>
<dbReference type="Proteomes" id="UP000054018">
    <property type="component" value="Unassembled WGS sequence"/>
</dbReference>
<dbReference type="GO" id="GO:0006897">
    <property type="term" value="P:endocytosis"/>
    <property type="evidence" value="ECO:0007669"/>
    <property type="project" value="InterPro"/>
</dbReference>
<evidence type="ECO:0000256" key="2">
    <source>
        <dbReference type="PROSITE-ProRule" id="PRU00192"/>
    </source>
</evidence>
<dbReference type="GO" id="GO:0031097">
    <property type="term" value="C:medial cortex"/>
    <property type="evidence" value="ECO:0007669"/>
    <property type="project" value="TreeGrafter"/>
</dbReference>